<dbReference type="InterPro" id="IPR011043">
    <property type="entry name" value="Gal_Oxase/kelch_b-propeller"/>
</dbReference>
<protein>
    <submittedName>
        <fullName evidence="4">F-box/kelch-repeat protein At3g06240-like</fullName>
    </submittedName>
</protein>
<dbReference type="PANTHER" id="PTHR31672:SF13">
    <property type="entry name" value="F-BOX PROTEIN CPR30-LIKE"/>
    <property type="match status" value="1"/>
</dbReference>
<evidence type="ECO:0000313" key="4">
    <source>
        <dbReference type="RefSeq" id="XP_056842225.1"/>
    </source>
</evidence>
<dbReference type="InterPro" id="IPR036047">
    <property type="entry name" value="F-box-like_dom_sf"/>
</dbReference>
<dbReference type="OrthoDB" id="591557at2759"/>
<accession>A0A9W3BSE0</accession>
<evidence type="ECO:0000259" key="2">
    <source>
        <dbReference type="SMART" id="SM00256"/>
    </source>
</evidence>
<reference evidence="3" key="1">
    <citation type="journal article" date="2019" name="Database">
        <title>The radish genome database (RadishGD): an integrated information resource for radish genomics.</title>
        <authorList>
            <person name="Yu H.J."/>
            <person name="Baek S."/>
            <person name="Lee Y.J."/>
            <person name="Cho A."/>
            <person name="Mun J.H."/>
        </authorList>
    </citation>
    <scope>NUCLEOTIDE SEQUENCE [LARGE SCALE GENOMIC DNA]</scope>
    <source>
        <strain evidence="3">cv. WK10039</strain>
    </source>
</reference>
<dbReference type="InterPro" id="IPR013187">
    <property type="entry name" value="F-box-assoc_dom_typ3"/>
</dbReference>
<gene>
    <name evidence="4" type="primary">LOC108859663</name>
</gene>
<evidence type="ECO:0000313" key="3">
    <source>
        <dbReference type="Proteomes" id="UP000504610"/>
    </source>
</evidence>
<dbReference type="Proteomes" id="UP000504610">
    <property type="component" value="Chromosome 5"/>
</dbReference>
<dbReference type="SUPFAM" id="SSF50965">
    <property type="entry name" value="Galactose oxidase, central domain"/>
    <property type="match status" value="1"/>
</dbReference>
<keyword evidence="3" id="KW-1185">Reference proteome</keyword>
<dbReference type="KEGG" id="rsz:108859663"/>
<dbReference type="NCBIfam" id="TIGR01640">
    <property type="entry name" value="F_box_assoc_1"/>
    <property type="match status" value="1"/>
</dbReference>
<dbReference type="Pfam" id="PF00646">
    <property type="entry name" value="F-box"/>
    <property type="match status" value="1"/>
</dbReference>
<dbReference type="InterPro" id="IPR050796">
    <property type="entry name" value="SCF_F-box_component"/>
</dbReference>
<name>A0A9W3BSE0_RAPSA</name>
<dbReference type="PANTHER" id="PTHR31672">
    <property type="entry name" value="BNACNNG10540D PROTEIN"/>
    <property type="match status" value="1"/>
</dbReference>
<evidence type="ECO:0000256" key="1">
    <source>
        <dbReference type="SAM" id="MobiDB-lite"/>
    </source>
</evidence>
<dbReference type="GeneID" id="108859663"/>
<dbReference type="Gene3D" id="1.20.1280.50">
    <property type="match status" value="1"/>
</dbReference>
<reference evidence="4" key="2">
    <citation type="submission" date="2025-08" db="UniProtKB">
        <authorList>
            <consortium name="RefSeq"/>
        </authorList>
    </citation>
    <scope>IDENTIFICATION</scope>
    <source>
        <tissue evidence="4">Leaf</tissue>
    </source>
</reference>
<dbReference type="AlphaFoldDB" id="A0A9W3BSE0"/>
<feature type="region of interest" description="Disordered" evidence="1">
    <location>
        <begin position="1"/>
        <end position="25"/>
    </location>
</feature>
<organism evidence="3 4">
    <name type="scientific">Raphanus sativus</name>
    <name type="common">Radish</name>
    <name type="synonym">Raphanus raphanistrum var. sativus</name>
    <dbReference type="NCBI Taxonomy" id="3726"/>
    <lineage>
        <taxon>Eukaryota</taxon>
        <taxon>Viridiplantae</taxon>
        <taxon>Streptophyta</taxon>
        <taxon>Embryophyta</taxon>
        <taxon>Tracheophyta</taxon>
        <taxon>Spermatophyta</taxon>
        <taxon>Magnoliopsida</taxon>
        <taxon>eudicotyledons</taxon>
        <taxon>Gunneridae</taxon>
        <taxon>Pentapetalae</taxon>
        <taxon>rosids</taxon>
        <taxon>malvids</taxon>
        <taxon>Brassicales</taxon>
        <taxon>Brassicaceae</taxon>
        <taxon>Brassiceae</taxon>
        <taxon>Raphanus</taxon>
    </lineage>
</organism>
<dbReference type="InterPro" id="IPR017451">
    <property type="entry name" value="F-box-assoc_interact_dom"/>
</dbReference>
<sequence length="405" mass="45816">MEATNKGRRLREDTTTEGASPEPHELPPEIIREILIRLPAKSIGNFRCVSKLFCSLSSDQGFAKRHLDLTNHRKLIVSGHNMYALDFDGIDDGFEGIIDLTAVELNYPLKEVPSKFDEFIQRIIREDAVVGDELIKLNTEMYLKKWVQFIGYSNGMVCVSPAADAVFLYNPTTGDSKRLPDPAGGNIYPTYGFGFDDLTDDYKVVKLVADTRHLNASVYSLKSDSWRRICDLNYEHDNDGFAAGVNVNGAIHWLFILEEADKRVVLVFDVKTEEFREMALPGEAEDVSRDFTAGDLNGRLCVINSRSKRHGDDDIWVMNEYCVASSWTRIRLRLLYRCMRPLCSTNNSDEVLLVSNLSDEDIVLYNFKTDARRNLRISGANLSGGFETHMSIESLISPNLYVVEN</sequence>
<dbReference type="SMART" id="SM00256">
    <property type="entry name" value="FBOX"/>
    <property type="match status" value="1"/>
</dbReference>
<dbReference type="RefSeq" id="XP_056842225.1">
    <property type="nucleotide sequence ID" value="XM_056986245.1"/>
</dbReference>
<proteinExistence type="predicted"/>
<dbReference type="Pfam" id="PF08268">
    <property type="entry name" value="FBA_3"/>
    <property type="match status" value="1"/>
</dbReference>
<dbReference type="InterPro" id="IPR001810">
    <property type="entry name" value="F-box_dom"/>
</dbReference>
<feature type="domain" description="F-box" evidence="2">
    <location>
        <begin position="26"/>
        <end position="66"/>
    </location>
</feature>
<dbReference type="SUPFAM" id="SSF81383">
    <property type="entry name" value="F-box domain"/>
    <property type="match status" value="1"/>
</dbReference>